<dbReference type="CDD" id="cd01453">
    <property type="entry name" value="vWA_transcription_factor_IIH_type"/>
    <property type="match status" value="1"/>
</dbReference>
<dbReference type="InterPro" id="IPR012170">
    <property type="entry name" value="TFIIH_SSL1/p44"/>
</dbReference>
<evidence type="ECO:0000256" key="9">
    <source>
        <dbReference type="ARBA" id="ARBA00023204"/>
    </source>
</evidence>
<dbReference type="GO" id="GO:0008270">
    <property type="term" value="F:zinc ion binding"/>
    <property type="evidence" value="ECO:0007669"/>
    <property type="project" value="UniProtKB-KW"/>
</dbReference>
<evidence type="ECO:0000256" key="10">
    <source>
        <dbReference type="ARBA" id="ARBA00023242"/>
    </source>
</evidence>
<evidence type="ECO:0000313" key="13">
    <source>
        <dbReference type="Proteomes" id="UP001208570"/>
    </source>
</evidence>
<dbReference type="FunFam" id="3.40.50.410:FF:000015">
    <property type="entry name" value="General transcription factor IIH subunit 2"/>
    <property type="match status" value="1"/>
</dbReference>
<protein>
    <recommendedName>
        <fullName evidence="11">VWFA domain-containing protein</fullName>
    </recommendedName>
</protein>
<dbReference type="NCBIfam" id="TIGR00622">
    <property type="entry name" value="ssl1"/>
    <property type="match status" value="1"/>
</dbReference>
<dbReference type="Pfam" id="PF04056">
    <property type="entry name" value="Ssl1"/>
    <property type="match status" value="1"/>
</dbReference>
<keyword evidence="10" id="KW-0539">Nucleus</keyword>
<keyword evidence="9" id="KW-0234">DNA repair</keyword>
<dbReference type="PANTHER" id="PTHR12695">
    <property type="entry name" value="GENERAL TRANSCRIPTION FACTOR IIH SUBUNIT 2"/>
    <property type="match status" value="1"/>
</dbReference>
<dbReference type="GO" id="GO:0000439">
    <property type="term" value="C:transcription factor TFIIH core complex"/>
    <property type="evidence" value="ECO:0007669"/>
    <property type="project" value="InterPro"/>
</dbReference>
<evidence type="ECO:0000313" key="12">
    <source>
        <dbReference type="EMBL" id="KAK2167862.1"/>
    </source>
</evidence>
<evidence type="ECO:0000256" key="8">
    <source>
        <dbReference type="ARBA" id="ARBA00023163"/>
    </source>
</evidence>
<keyword evidence="6" id="KW-0862">Zinc</keyword>
<keyword evidence="5" id="KW-0863">Zinc-finger</keyword>
<keyword evidence="3" id="KW-0479">Metal-binding</keyword>
<evidence type="ECO:0000256" key="2">
    <source>
        <dbReference type="ARBA" id="ARBA00006092"/>
    </source>
</evidence>
<dbReference type="Proteomes" id="UP001208570">
    <property type="component" value="Unassembled WGS sequence"/>
</dbReference>
<dbReference type="InterPro" id="IPR036465">
    <property type="entry name" value="vWFA_dom_sf"/>
</dbReference>
<dbReference type="EMBL" id="JAODUP010000023">
    <property type="protein sequence ID" value="KAK2167862.1"/>
    <property type="molecule type" value="Genomic_DNA"/>
</dbReference>
<evidence type="ECO:0000256" key="3">
    <source>
        <dbReference type="ARBA" id="ARBA00022723"/>
    </source>
</evidence>
<reference evidence="12" key="1">
    <citation type="journal article" date="2023" name="Mol. Biol. Evol.">
        <title>Third-Generation Sequencing Reveals the Adaptive Role of the Epigenome in Three Deep-Sea Polychaetes.</title>
        <authorList>
            <person name="Perez M."/>
            <person name="Aroh O."/>
            <person name="Sun Y."/>
            <person name="Lan Y."/>
            <person name="Juniper S.K."/>
            <person name="Young C.R."/>
            <person name="Angers B."/>
            <person name="Qian P.Y."/>
        </authorList>
    </citation>
    <scope>NUCLEOTIDE SEQUENCE</scope>
    <source>
        <strain evidence="12">P08H-3</strain>
    </source>
</reference>
<dbReference type="AlphaFoldDB" id="A0AAD9KAR8"/>
<proteinExistence type="inferred from homology"/>
<dbReference type="PROSITE" id="PS50234">
    <property type="entry name" value="VWFA"/>
    <property type="match status" value="1"/>
</dbReference>
<dbReference type="GO" id="GO:0006289">
    <property type="term" value="P:nucleotide-excision repair"/>
    <property type="evidence" value="ECO:0007669"/>
    <property type="project" value="InterPro"/>
</dbReference>
<keyword evidence="8" id="KW-0804">Transcription</keyword>
<dbReference type="GO" id="GO:0005675">
    <property type="term" value="C:transcription factor TFIIH holo complex"/>
    <property type="evidence" value="ECO:0007669"/>
    <property type="project" value="TreeGrafter"/>
</dbReference>
<keyword evidence="7" id="KW-0805">Transcription regulation</keyword>
<evidence type="ECO:0000259" key="11">
    <source>
        <dbReference type="PROSITE" id="PS50234"/>
    </source>
</evidence>
<dbReference type="InterPro" id="IPR002035">
    <property type="entry name" value="VWF_A"/>
</dbReference>
<comment type="subcellular location">
    <subcellularLocation>
        <location evidence="1">Nucleus</location>
    </subcellularLocation>
</comment>
<dbReference type="SMART" id="SM00327">
    <property type="entry name" value="VWA"/>
    <property type="match status" value="1"/>
</dbReference>
<sequence>MAVQIWTDRQWVIGSDYFKKAAIIKHEQSSEHATAKQKPAEIIAAKTLFSINQLAIKQLMLKLKTVYLAGEVLQEDDEGSLQASVDDVIHKAKRRRLLDQPFNVRLGMMRHLFLAIDMSQSMTDQDLKPNRLIATAKLLEYFINEYFDQNPISQLGILLTQSKRAEKYTELGGNPKRHIASLQKLKEKTCQGEPSLQNTLELAASTLKHMPSHTSREVLVIFGSLTTCDPGDINETIKNLKASNIRCSVIGLAAEVRICKKICQETRGRYCVILDESHFKELLTQQVSPPPATANTESSLIKMGFPHHQLGAGSDKDEKPSMCMCKNGEGFGTGGYFCPQCKSKYCELPVECKACGLTLVSAPHLARSYHHLFPLEAFQEIQLADIPSHKRDISVLAVIRSIVLTVMYLYMNLYTRVQDVPAADLHNNSNSE</sequence>
<organism evidence="12 13">
    <name type="scientific">Paralvinella palmiformis</name>
    <dbReference type="NCBI Taxonomy" id="53620"/>
    <lineage>
        <taxon>Eukaryota</taxon>
        <taxon>Metazoa</taxon>
        <taxon>Spiralia</taxon>
        <taxon>Lophotrochozoa</taxon>
        <taxon>Annelida</taxon>
        <taxon>Polychaeta</taxon>
        <taxon>Sedentaria</taxon>
        <taxon>Canalipalpata</taxon>
        <taxon>Terebellida</taxon>
        <taxon>Terebelliformia</taxon>
        <taxon>Alvinellidae</taxon>
        <taxon>Paralvinella</taxon>
    </lineage>
</organism>
<comment type="similarity">
    <text evidence="2">Belongs to the GTF2H2 family.</text>
</comment>
<dbReference type="GO" id="GO:0006357">
    <property type="term" value="P:regulation of transcription by RNA polymerase II"/>
    <property type="evidence" value="ECO:0007669"/>
    <property type="project" value="TreeGrafter"/>
</dbReference>
<dbReference type="PANTHER" id="PTHR12695:SF2">
    <property type="entry name" value="GENERAL TRANSCRIPTION FACTOR IIH SUBUNIT 2-RELATED"/>
    <property type="match status" value="1"/>
</dbReference>
<evidence type="ECO:0000256" key="7">
    <source>
        <dbReference type="ARBA" id="ARBA00023015"/>
    </source>
</evidence>
<keyword evidence="13" id="KW-1185">Reference proteome</keyword>
<evidence type="ECO:0000256" key="5">
    <source>
        <dbReference type="ARBA" id="ARBA00022771"/>
    </source>
</evidence>
<accession>A0AAD9KAR8</accession>
<evidence type="ECO:0000256" key="1">
    <source>
        <dbReference type="ARBA" id="ARBA00004123"/>
    </source>
</evidence>
<comment type="caution">
    <text evidence="12">The sequence shown here is derived from an EMBL/GenBank/DDBJ whole genome shotgun (WGS) entry which is preliminary data.</text>
</comment>
<dbReference type="InterPro" id="IPR007198">
    <property type="entry name" value="Ssl1-like"/>
</dbReference>
<dbReference type="GO" id="GO:0006351">
    <property type="term" value="P:DNA-templated transcription"/>
    <property type="evidence" value="ECO:0007669"/>
    <property type="project" value="InterPro"/>
</dbReference>
<evidence type="ECO:0000256" key="6">
    <source>
        <dbReference type="ARBA" id="ARBA00022833"/>
    </source>
</evidence>
<keyword evidence="4" id="KW-0227">DNA damage</keyword>
<dbReference type="Gene3D" id="3.40.50.410">
    <property type="entry name" value="von Willebrand factor, type A domain"/>
    <property type="match status" value="1"/>
</dbReference>
<gene>
    <name evidence="12" type="ORF">LSH36_23g09001</name>
</gene>
<name>A0AAD9KAR8_9ANNE</name>
<dbReference type="SUPFAM" id="SSF53300">
    <property type="entry name" value="vWA-like"/>
    <property type="match status" value="1"/>
</dbReference>
<feature type="domain" description="VWFA" evidence="11">
    <location>
        <begin position="111"/>
        <end position="287"/>
    </location>
</feature>
<evidence type="ECO:0000256" key="4">
    <source>
        <dbReference type="ARBA" id="ARBA00022763"/>
    </source>
</evidence>